<reference evidence="4 5" key="1">
    <citation type="submission" date="2020-08" db="EMBL/GenBank/DDBJ databases">
        <title>Genomic Encyclopedia of Type Strains, Phase IV (KMG-IV): sequencing the most valuable type-strain genomes for metagenomic binning, comparative biology and taxonomic classification.</title>
        <authorList>
            <person name="Goeker M."/>
        </authorList>
    </citation>
    <scope>NUCLEOTIDE SEQUENCE [LARGE SCALE GENOMIC DNA]</scope>
    <source>
        <strain evidence="4 5">YIM 65646</strain>
    </source>
</reference>
<feature type="domain" description="N-acetyltransferase" evidence="3">
    <location>
        <begin position="1"/>
        <end position="169"/>
    </location>
</feature>
<dbReference type="SUPFAM" id="SSF55729">
    <property type="entry name" value="Acyl-CoA N-acyltransferases (Nat)"/>
    <property type="match status" value="1"/>
</dbReference>
<dbReference type="InterPro" id="IPR050832">
    <property type="entry name" value="Bact_Acetyltransf"/>
</dbReference>
<evidence type="ECO:0000313" key="4">
    <source>
        <dbReference type="EMBL" id="MBB6035984.1"/>
    </source>
</evidence>
<keyword evidence="1 4" id="KW-0808">Transferase</keyword>
<dbReference type="RefSeq" id="WP_184788842.1">
    <property type="nucleotide sequence ID" value="NZ_BONT01000046.1"/>
</dbReference>
<dbReference type="Pfam" id="PF00583">
    <property type="entry name" value="Acetyltransf_1"/>
    <property type="match status" value="1"/>
</dbReference>
<dbReference type="InterPro" id="IPR016181">
    <property type="entry name" value="Acyl_CoA_acyltransferase"/>
</dbReference>
<dbReference type="Proteomes" id="UP000548476">
    <property type="component" value="Unassembled WGS sequence"/>
</dbReference>
<evidence type="ECO:0000256" key="1">
    <source>
        <dbReference type="ARBA" id="ARBA00022679"/>
    </source>
</evidence>
<evidence type="ECO:0000313" key="5">
    <source>
        <dbReference type="Proteomes" id="UP000548476"/>
    </source>
</evidence>
<proteinExistence type="predicted"/>
<organism evidence="4 5">
    <name type="scientific">Phytomonospora endophytica</name>
    <dbReference type="NCBI Taxonomy" id="714109"/>
    <lineage>
        <taxon>Bacteria</taxon>
        <taxon>Bacillati</taxon>
        <taxon>Actinomycetota</taxon>
        <taxon>Actinomycetes</taxon>
        <taxon>Micromonosporales</taxon>
        <taxon>Micromonosporaceae</taxon>
        <taxon>Phytomonospora</taxon>
    </lineage>
</organism>
<protein>
    <submittedName>
        <fullName evidence="4">GNAT superfamily N-acetyltransferase</fullName>
    </submittedName>
</protein>
<dbReference type="GO" id="GO:0016747">
    <property type="term" value="F:acyltransferase activity, transferring groups other than amino-acyl groups"/>
    <property type="evidence" value="ECO:0007669"/>
    <property type="project" value="InterPro"/>
</dbReference>
<sequence>MITALTPATAREHAHELGDLLAATVNDGASVGFLAPLTTADATAWWHATMPRLGPGHHAWIARDGERVVGTVQLIRAAMPNSRHRADIAKLMVHPDARGRGLARALLKTAEQAAAELGVTLLVLDTEVGSPAERLYTVEGWKRVGEIPGYALDVHGKPQATMVFCKSLPGATIAR</sequence>
<keyword evidence="2" id="KW-0012">Acyltransferase</keyword>
<name>A0A841FJD2_9ACTN</name>
<evidence type="ECO:0000256" key="2">
    <source>
        <dbReference type="ARBA" id="ARBA00023315"/>
    </source>
</evidence>
<keyword evidence="5" id="KW-1185">Reference proteome</keyword>
<dbReference type="PROSITE" id="PS51186">
    <property type="entry name" value="GNAT"/>
    <property type="match status" value="1"/>
</dbReference>
<dbReference type="PANTHER" id="PTHR43877">
    <property type="entry name" value="AMINOALKYLPHOSPHONATE N-ACETYLTRANSFERASE-RELATED-RELATED"/>
    <property type="match status" value="1"/>
</dbReference>
<comment type="caution">
    <text evidence="4">The sequence shown here is derived from an EMBL/GenBank/DDBJ whole genome shotgun (WGS) entry which is preliminary data.</text>
</comment>
<dbReference type="AlphaFoldDB" id="A0A841FJD2"/>
<dbReference type="EMBL" id="JACHGT010000008">
    <property type="protein sequence ID" value="MBB6035984.1"/>
    <property type="molecule type" value="Genomic_DNA"/>
</dbReference>
<dbReference type="CDD" id="cd04301">
    <property type="entry name" value="NAT_SF"/>
    <property type="match status" value="1"/>
</dbReference>
<dbReference type="Gene3D" id="3.40.630.30">
    <property type="match status" value="1"/>
</dbReference>
<accession>A0A841FJD2</accession>
<gene>
    <name evidence="4" type="ORF">HNR73_003852</name>
</gene>
<evidence type="ECO:0000259" key="3">
    <source>
        <dbReference type="PROSITE" id="PS51186"/>
    </source>
</evidence>
<dbReference type="InterPro" id="IPR000182">
    <property type="entry name" value="GNAT_dom"/>
</dbReference>